<evidence type="ECO:0000256" key="6">
    <source>
        <dbReference type="PROSITE-ProRule" id="PRU01324"/>
    </source>
</evidence>
<accession>A0A2I0U3M6</accession>
<dbReference type="GO" id="GO:0008023">
    <property type="term" value="C:transcription elongation factor complex"/>
    <property type="evidence" value="ECO:0007669"/>
    <property type="project" value="InterPro"/>
</dbReference>
<dbReference type="InterPro" id="IPR019464">
    <property type="entry name" value="ELL_N"/>
</dbReference>
<evidence type="ECO:0000256" key="2">
    <source>
        <dbReference type="ARBA" id="ARBA00009171"/>
    </source>
</evidence>
<dbReference type="PANTHER" id="PTHR23288:SF17">
    <property type="entry name" value="RNA POLYMERASE II ELONGATION FACTOR ELL"/>
    <property type="match status" value="1"/>
</dbReference>
<dbReference type="InterPro" id="IPR031176">
    <property type="entry name" value="ELL/occludin"/>
</dbReference>
<dbReference type="GO" id="GO:0000987">
    <property type="term" value="F:cis-regulatory region sequence-specific DNA binding"/>
    <property type="evidence" value="ECO:0007669"/>
    <property type="project" value="TreeGrafter"/>
</dbReference>
<evidence type="ECO:0000256" key="3">
    <source>
        <dbReference type="ARBA" id="ARBA00023015"/>
    </source>
</evidence>
<organism evidence="8 9">
    <name type="scientific">Limosa lapponica baueri</name>
    <dbReference type="NCBI Taxonomy" id="1758121"/>
    <lineage>
        <taxon>Eukaryota</taxon>
        <taxon>Metazoa</taxon>
        <taxon>Chordata</taxon>
        <taxon>Craniata</taxon>
        <taxon>Vertebrata</taxon>
        <taxon>Euteleostomi</taxon>
        <taxon>Archelosauria</taxon>
        <taxon>Archosauria</taxon>
        <taxon>Dinosauria</taxon>
        <taxon>Saurischia</taxon>
        <taxon>Theropoda</taxon>
        <taxon>Coelurosauria</taxon>
        <taxon>Aves</taxon>
        <taxon>Neognathae</taxon>
        <taxon>Neoaves</taxon>
        <taxon>Charadriiformes</taxon>
        <taxon>Scolopacidae</taxon>
        <taxon>Limosa</taxon>
    </lineage>
</organism>
<dbReference type="GO" id="GO:0006368">
    <property type="term" value="P:transcription elongation by RNA polymerase II"/>
    <property type="evidence" value="ECO:0007669"/>
    <property type="project" value="InterPro"/>
</dbReference>
<keyword evidence="9" id="KW-1185">Reference proteome</keyword>
<dbReference type="GO" id="GO:0032968">
    <property type="term" value="P:positive regulation of transcription elongation by RNA polymerase II"/>
    <property type="evidence" value="ECO:0007669"/>
    <property type="project" value="TreeGrafter"/>
</dbReference>
<dbReference type="Gene3D" id="6.10.140.340">
    <property type="match status" value="1"/>
</dbReference>
<dbReference type="Pfam" id="PF07303">
    <property type="entry name" value="Occludin_ELL"/>
    <property type="match status" value="2"/>
</dbReference>
<dbReference type="InterPro" id="IPR010844">
    <property type="entry name" value="Occludin_ELL"/>
</dbReference>
<evidence type="ECO:0000256" key="4">
    <source>
        <dbReference type="ARBA" id="ARBA00023163"/>
    </source>
</evidence>
<comment type="similarity">
    <text evidence="2 6">Belongs to the ELL/occludin family.</text>
</comment>
<dbReference type="Pfam" id="PF10390">
    <property type="entry name" value="ELL"/>
    <property type="match status" value="1"/>
</dbReference>
<keyword evidence="4" id="KW-0804">Transcription</keyword>
<evidence type="ECO:0000256" key="5">
    <source>
        <dbReference type="ARBA" id="ARBA00023242"/>
    </source>
</evidence>
<dbReference type="GO" id="GO:0003746">
    <property type="term" value="F:translation elongation factor activity"/>
    <property type="evidence" value="ECO:0007669"/>
    <property type="project" value="UniProtKB-KW"/>
</dbReference>
<reference evidence="9" key="2">
    <citation type="submission" date="2017-12" db="EMBL/GenBank/DDBJ databases">
        <title>Genome sequence of the Bar-tailed Godwit (Limosa lapponica baueri).</title>
        <authorList>
            <person name="Lima N.C.B."/>
            <person name="Parody-Merino A.M."/>
            <person name="Battley P.F."/>
            <person name="Fidler A.E."/>
            <person name="Prosdocimi F."/>
        </authorList>
    </citation>
    <scope>NUCLEOTIDE SEQUENCE [LARGE SCALE GENOMIC DNA]</scope>
</reference>
<keyword evidence="8" id="KW-0648">Protein biosynthesis</keyword>
<evidence type="ECO:0000313" key="9">
    <source>
        <dbReference type="Proteomes" id="UP000233556"/>
    </source>
</evidence>
<keyword evidence="3" id="KW-0805">Transcription regulation</keyword>
<gene>
    <name evidence="8" type="ORF">llap_9004</name>
</gene>
<dbReference type="GO" id="GO:0042795">
    <property type="term" value="P:snRNA transcription by RNA polymerase II"/>
    <property type="evidence" value="ECO:0007669"/>
    <property type="project" value="TreeGrafter"/>
</dbReference>
<reference evidence="9" key="1">
    <citation type="submission" date="2017-11" db="EMBL/GenBank/DDBJ databases">
        <authorList>
            <person name="Lima N.C."/>
            <person name="Parody-Merino A.M."/>
            <person name="Battley P.F."/>
            <person name="Fidler A.E."/>
            <person name="Prosdocimi F."/>
        </authorList>
    </citation>
    <scope>NUCLEOTIDE SEQUENCE [LARGE SCALE GENOMIC DNA]</scope>
</reference>
<dbReference type="OrthoDB" id="6284217at2759"/>
<sequence length="409" mass="45174">MPRPRAELRGRLRYRYRGPGPRLSLLHVRLSAAAERALRGCGRRQVGPDRAGGPGGTGRWRAHRRTLLLQGEPGPVIAFQGSQGCLTVPGDPGTPPRLFSFSLSRCGRDEPRGSFECVRLAEPRLGQSWVDSLGSIQEKITVCAWESTPAKEPCSRVVVEPDLAVLGYGMDPAACCCHGKGTPAGRAQEDWPGTVAQERQQDALLPCRSRDCGPSAPSFLVSLQQPPEHGSPLATGRNLLGLVSAGGLRRQKPLDARPRATSSSLAEVPDYLCRRSRYRTVCSSEQCRAYEAAFSADYGEYCDLHARVGSISRRFIQLGAKMKMLKQGTKERKARGRHGAQWCDAATLWLRSPPPFGFQALEAAIVHEYRHFKKTYPRYQQEKNRCEYLHQKLSHIKSLILQFEGSGSS</sequence>
<proteinExistence type="inferred from homology"/>
<dbReference type="Proteomes" id="UP000233556">
    <property type="component" value="Unassembled WGS sequence"/>
</dbReference>
<name>A0A2I0U3M6_LIMLA</name>
<dbReference type="SUPFAM" id="SSF144292">
    <property type="entry name" value="occludin/ELL-like"/>
    <property type="match status" value="2"/>
</dbReference>
<dbReference type="PANTHER" id="PTHR23288">
    <property type="entry name" value="OCCLUDIN AND RNA POLYMERASE II ELONGATION FACTOR ELL"/>
    <property type="match status" value="1"/>
</dbReference>
<protein>
    <submittedName>
        <fullName evidence="8">Rna polymerase ii elongation factor ell3</fullName>
    </submittedName>
</protein>
<dbReference type="EMBL" id="KZ506221">
    <property type="protein sequence ID" value="PKU40688.1"/>
    <property type="molecule type" value="Genomic_DNA"/>
</dbReference>
<comment type="subcellular location">
    <subcellularLocation>
        <location evidence="1">Nucleus</location>
    </subcellularLocation>
</comment>
<evidence type="ECO:0000259" key="7">
    <source>
        <dbReference type="PROSITE" id="PS51980"/>
    </source>
</evidence>
<keyword evidence="8" id="KW-0251">Elongation factor</keyword>
<keyword evidence="5" id="KW-0539">Nucleus</keyword>
<evidence type="ECO:0000256" key="1">
    <source>
        <dbReference type="ARBA" id="ARBA00004123"/>
    </source>
</evidence>
<feature type="domain" description="OCEL" evidence="7">
    <location>
        <begin position="272"/>
        <end position="408"/>
    </location>
</feature>
<dbReference type="AlphaFoldDB" id="A0A2I0U3M6"/>
<dbReference type="PROSITE" id="PS51980">
    <property type="entry name" value="OCEL"/>
    <property type="match status" value="1"/>
</dbReference>
<evidence type="ECO:0000313" key="8">
    <source>
        <dbReference type="EMBL" id="PKU40688.1"/>
    </source>
</evidence>